<reference evidence="1" key="1">
    <citation type="journal article" date="2020" name="Stud. Mycol.">
        <title>101 Dothideomycetes genomes: a test case for predicting lifestyles and emergence of pathogens.</title>
        <authorList>
            <person name="Haridas S."/>
            <person name="Albert R."/>
            <person name="Binder M."/>
            <person name="Bloem J."/>
            <person name="Labutti K."/>
            <person name="Salamov A."/>
            <person name="Andreopoulos B."/>
            <person name="Baker S."/>
            <person name="Barry K."/>
            <person name="Bills G."/>
            <person name="Bluhm B."/>
            <person name="Cannon C."/>
            <person name="Castanera R."/>
            <person name="Culley D."/>
            <person name="Daum C."/>
            <person name="Ezra D."/>
            <person name="Gonzalez J."/>
            <person name="Henrissat B."/>
            <person name="Kuo A."/>
            <person name="Liang C."/>
            <person name="Lipzen A."/>
            <person name="Lutzoni F."/>
            <person name="Magnuson J."/>
            <person name="Mondo S."/>
            <person name="Nolan M."/>
            <person name="Ohm R."/>
            <person name="Pangilinan J."/>
            <person name="Park H.-J."/>
            <person name="Ramirez L."/>
            <person name="Alfaro M."/>
            <person name="Sun H."/>
            <person name="Tritt A."/>
            <person name="Yoshinaga Y."/>
            <person name="Zwiers L.-H."/>
            <person name="Turgeon B."/>
            <person name="Goodwin S."/>
            <person name="Spatafora J."/>
            <person name="Crous P."/>
            <person name="Grigoriev I."/>
        </authorList>
    </citation>
    <scope>NUCLEOTIDE SEQUENCE</scope>
    <source>
        <strain evidence="1">CBS 121739</strain>
    </source>
</reference>
<sequence>MSCTLLDCNCPIWSNGILSCQSPSPPIPLSPLLSHLRSLMKNPPCLNLSRHAPAPTILLSYTSKTYNNLRNQISFVCEIHFPWPTAWMRERERERESLQIVRQCAGWLRCGPRKATRRISQSQQQQASSTDDVRLALSSCPGAFCCRCHLLPLPITPSAA</sequence>
<organism evidence="1 2">
    <name type="scientific">Pseudovirgaria hyperparasitica</name>
    <dbReference type="NCBI Taxonomy" id="470096"/>
    <lineage>
        <taxon>Eukaryota</taxon>
        <taxon>Fungi</taxon>
        <taxon>Dikarya</taxon>
        <taxon>Ascomycota</taxon>
        <taxon>Pezizomycotina</taxon>
        <taxon>Dothideomycetes</taxon>
        <taxon>Dothideomycetes incertae sedis</taxon>
        <taxon>Acrospermales</taxon>
        <taxon>Acrospermaceae</taxon>
        <taxon>Pseudovirgaria</taxon>
    </lineage>
</organism>
<name>A0A6A6VUA9_9PEZI</name>
<dbReference type="GeneID" id="54480373"/>
<gene>
    <name evidence="1" type="ORF">EJ05DRAFT_150897</name>
</gene>
<dbReference type="EMBL" id="ML996581">
    <property type="protein sequence ID" value="KAF2754162.1"/>
    <property type="molecule type" value="Genomic_DNA"/>
</dbReference>
<evidence type="ECO:0000313" key="1">
    <source>
        <dbReference type="EMBL" id="KAF2754162.1"/>
    </source>
</evidence>
<dbReference type="AlphaFoldDB" id="A0A6A6VUA9"/>
<dbReference type="RefSeq" id="XP_033596613.1">
    <property type="nucleotide sequence ID" value="XM_033739319.1"/>
</dbReference>
<accession>A0A6A6VUA9</accession>
<dbReference type="Proteomes" id="UP000799437">
    <property type="component" value="Unassembled WGS sequence"/>
</dbReference>
<keyword evidence="2" id="KW-1185">Reference proteome</keyword>
<evidence type="ECO:0000313" key="2">
    <source>
        <dbReference type="Proteomes" id="UP000799437"/>
    </source>
</evidence>
<protein>
    <submittedName>
        <fullName evidence="1">Uncharacterized protein</fullName>
    </submittedName>
</protein>
<proteinExistence type="predicted"/>